<dbReference type="InterPro" id="IPR023214">
    <property type="entry name" value="HAD_sf"/>
</dbReference>
<name>A0ABN0P1U3_TRELE</name>
<feature type="chain" id="PRO_5047397370" evidence="2">
    <location>
        <begin position="27"/>
        <end position="283"/>
    </location>
</feature>
<sequence length="283" mass="31639">MKKAAKTIFILSFLVPYLVSCASSMAMNEQTPEAKKAAAEALLLEQSVMAVNWMQRSGEYRALTYQAFNSARAAFDNAKASNGLKKAVVVDLDETMIDNSAEGAVRIFMHKEFDSELWTKWCEAEEAIAIPGAVDFANYVNSHGGKMFYVSNRKTGAEYEPTLKNLKALGFPGVDENTLLLKSDSSKKTARFEQVEQQGYTIVLFVGDNLDDFGFTNETYHQLNEVRCSVVDKNKADFGVKYIMLPNPVYGGWEGGLAGDYYKTTPEGRVKIRHDNLRSWKIK</sequence>
<dbReference type="SFLD" id="SFLDS00003">
    <property type="entry name" value="Haloacid_Dehalogenase"/>
    <property type="match status" value="1"/>
</dbReference>
<evidence type="ECO:0000256" key="2">
    <source>
        <dbReference type="SAM" id="SignalP"/>
    </source>
</evidence>
<dbReference type="InterPro" id="IPR006423">
    <property type="entry name" value="Lipo_e_P4"/>
</dbReference>
<evidence type="ECO:0000313" key="3">
    <source>
        <dbReference type="EMBL" id="ERJ94284.1"/>
    </source>
</evidence>
<dbReference type="PANTHER" id="PTHR31284:SF10">
    <property type="entry name" value="ACID PHOSPHATASE-LIKE PROTEIN"/>
    <property type="match status" value="1"/>
</dbReference>
<keyword evidence="1 2" id="KW-0732">Signal</keyword>
<dbReference type="Gene3D" id="3.40.50.1000">
    <property type="entry name" value="HAD superfamily/HAD-like"/>
    <property type="match status" value="1"/>
</dbReference>
<evidence type="ECO:0000313" key="4">
    <source>
        <dbReference type="Proteomes" id="UP000016649"/>
    </source>
</evidence>
<protein>
    <submittedName>
        <fullName evidence="3">5'-nucleotidase, lipoprotein e(P4) family</fullName>
    </submittedName>
</protein>
<dbReference type="PIRSF" id="PIRSF019271">
    <property type="entry name" value="Acid_Ptase_C"/>
    <property type="match status" value="1"/>
</dbReference>
<dbReference type="Proteomes" id="UP000016649">
    <property type="component" value="Unassembled WGS sequence"/>
</dbReference>
<gene>
    <name evidence="3" type="ORF">HMPREF9193_00256</name>
</gene>
<dbReference type="NCBIfam" id="TIGR01533">
    <property type="entry name" value="lipo_e_P4"/>
    <property type="match status" value="1"/>
</dbReference>
<organism evidence="3 4">
    <name type="scientific">Treponema lecithinolyticum ATCC 700332</name>
    <dbReference type="NCBI Taxonomy" id="1321815"/>
    <lineage>
        <taxon>Bacteria</taxon>
        <taxon>Pseudomonadati</taxon>
        <taxon>Spirochaetota</taxon>
        <taxon>Spirochaetia</taxon>
        <taxon>Spirochaetales</taxon>
        <taxon>Treponemataceae</taxon>
        <taxon>Treponema</taxon>
    </lineage>
</organism>
<dbReference type="PANTHER" id="PTHR31284">
    <property type="entry name" value="ACID PHOSPHATASE-LIKE PROTEIN"/>
    <property type="match status" value="1"/>
</dbReference>
<dbReference type="RefSeq" id="WP_021686657.1">
    <property type="nucleotide sequence ID" value="NZ_KI260561.1"/>
</dbReference>
<keyword evidence="3" id="KW-0449">Lipoprotein</keyword>
<reference evidence="3 4" key="1">
    <citation type="submission" date="2013-08" db="EMBL/GenBank/DDBJ databases">
        <authorList>
            <person name="Weinstock G."/>
            <person name="Sodergren E."/>
            <person name="Wylie T."/>
            <person name="Fulton L."/>
            <person name="Fulton R."/>
            <person name="Fronick C."/>
            <person name="O'Laughlin M."/>
            <person name="Godfrey J."/>
            <person name="Miner T."/>
            <person name="Herter B."/>
            <person name="Appelbaum E."/>
            <person name="Cordes M."/>
            <person name="Lek S."/>
            <person name="Wollam A."/>
            <person name="Pepin K.H."/>
            <person name="Palsikar V.B."/>
            <person name="Mitreva M."/>
            <person name="Wilson R.K."/>
        </authorList>
    </citation>
    <scope>NUCLEOTIDE SEQUENCE [LARGE SCALE GENOMIC DNA]</scope>
    <source>
        <strain evidence="3 4">ATCC 700332</strain>
    </source>
</reference>
<comment type="caution">
    <text evidence="3">The sequence shown here is derived from an EMBL/GenBank/DDBJ whole genome shotgun (WGS) entry which is preliminary data.</text>
</comment>
<dbReference type="EMBL" id="AWVH01000005">
    <property type="protein sequence ID" value="ERJ94284.1"/>
    <property type="molecule type" value="Genomic_DNA"/>
</dbReference>
<dbReference type="InterPro" id="IPR036412">
    <property type="entry name" value="HAD-like_sf"/>
</dbReference>
<feature type="signal peptide" evidence="2">
    <location>
        <begin position="1"/>
        <end position="26"/>
    </location>
</feature>
<dbReference type="SFLD" id="SFLDG01125">
    <property type="entry name" value="C1.1:_Acid_Phosphatase_Like"/>
    <property type="match status" value="1"/>
</dbReference>
<proteinExistence type="predicted"/>
<evidence type="ECO:0000256" key="1">
    <source>
        <dbReference type="ARBA" id="ARBA00022729"/>
    </source>
</evidence>
<dbReference type="SUPFAM" id="SSF56784">
    <property type="entry name" value="HAD-like"/>
    <property type="match status" value="1"/>
</dbReference>
<dbReference type="Pfam" id="PF03767">
    <property type="entry name" value="Acid_phosphat_B"/>
    <property type="match status" value="1"/>
</dbReference>
<keyword evidence="4" id="KW-1185">Reference proteome</keyword>
<accession>A0ABN0P1U3</accession>
<dbReference type="CDD" id="cd07534">
    <property type="entry name" value="HAD_CAP"/>
    <property type="match status" value="1"/>
</dbReference>
<dbReference type="InterPro" id="IPR005519">
    <property type="entry name" value="Acid_phosphat_B-like"/>
</dbReference>